<name>A0A4P9Y2F0_9FUNG</name>
<dbReference type="Proteomes" id="UP000267251">
    <property type="component" value="Unassembled WGS sequence"/>
</dbReference>
<evidence type="ECO:0000256" key="3">
    <source>
        <dbReference type="ARBA" id="ARBA00022670"/>
    </source>
</evidence>
<dbReference type="AlphaFoldDB" id="A0A4P9Y2F0"/>
<sequence length="351" mass="38897">MTLSENPKEVRLIQTAADQEPQSMTQAGIDRLIRHKIHFMDVTDTVADKEFLSLSASAIASPALPKTLRMVGDVEGVIATLDTSLMEKTLKELTSFKTRYYRSKTGKQSQEYLLDTIQGLVDSPTSKANVTVRTFDHSWPQSSILARFEGSEVPEETVIVGAHQDSVNMWLPSFGRSPGADDDGSGTVTILEAFRALLKLGFRPKRSVEFHWYAAEEAGLLGSQAVSKAYRKDGRKIVGMLQNDMTGFTKGKEEIGIVTDFTDPDLTHLLESLVDQYASIPYREFTCGYGCSDHASWNKAGYRSAFHFESASLEDNPNVHTTRDEYGTINFSHALEYAKVAVGFAMELSEP</sequence>
<evidence type="ECO:0000256" key="5">
    <source>
        <dbReference type="ARBA" id="ARBA00022729"/>
    </source>
</evidence>
<comment type="cofactor">
    <cofactor evidence="1">
        <name>Zn(2+)</name>
        <dbReference type="ChEBI" id="CHEBI:29105"/>
    </cofactor>
</comment>
<dbReference type="FunFam" id="3.40.630.10:FF:000042">
    <property type="entry name" value="Peptide hydrolase"/>
    <property type="match status" value="1"/>
</dbReference>
<dbReference type="EMBL" id="KZ988425">
    <property type="protein sequence ID" value="RKP12221.1"/>
    <property type="molecule type" value="Genomic_DNA"/>
</dbReference>
<dbReference type="Pfam" id="PF04389">
    <property type="entry name" value="Peptidase_M28"/>
    <property type="match status" value="1"/>
</dbReference>
<feature type="domain" description="Peptidase M28" evidence="10">
    <location>
        <begin position="144"/>
        <end position="341"/>
    </location>
</feature>
<dbReference type="InterPro" id="IPR045175">
    <property type="entry name" value="M28_fam"/>
</dbReference>
<dbReference type="EC" id="3.4.-.-" evidence="9"/>
<reference evidence="12" key="1">
    <citation type="journal article" date="2018" name="Nat. Microbiol.">
        <title>Leveraging single-cell genomics to expand the fungal tree of life.</title>
        <authorList>
            <person name="Ahrendt S.R."/>
            <person name="Quandt C.A."/>
            <person name="Ciobanu D."/>
            <person name="Clum A."/>
            <person name="Salamov A."/>
            <person name="Andreopoulos B."/>
            <person name="Cheng J.F."/>
            <person name="Woyke T."/>
            <person name="Pelin A."/>
            <person name="Henrissat B."/>
            <person name="Reynolds N.K."/>
            <person name="Benny G.L."/>
            <person name="Smith M.E."/>
            <person name="James T.Y."/>
            <person name="Grigoriev I.V."/>
        </authorList>
    </citation>
    <scope>NUCLEOTIDE SEQUENCE [LARGE SCALE GENOMIC DNA]</scope>
</reference>
<dbReference type="PANTHER" id="PTHR12147:SF56">
    <property type="entry name" value="AMINOPEPTIDASE YDR415C-RELATED"/>
    <property type="match status" value="1"/>
</dbReference>
<keyword evidence="4 9" id="KW-0479">Metal-binding</keyword>
<gene>
    <name evidence="11" type="ORF">BJ684DRAFT_11820</name>
</gene>
<evidence type="ECO:0000256" key="9">
    <source>
        <dbReference type="RuleBase" id="RU361240"/>
    </source>
</evidence>
<keyword evidence="7 9" id="KW-0862">Zinc</keyword>
<dbReference type="GO" id="GO:0046872">
    <property type="term" value="F:metal ion binding"/>
    <property type="evidence" value="ECO:0007669"/>
    <property type="project" value="UniProtKB-KW"/>
</dbReference>
<evidence type="ECO:0000256" key="7">
    <source>
        <dbReference type="ARBA" id="ARBA00022833"/>
    </source>
</evidence>
<keyword evidence="3 9" id="KW-0645">Protease</keyword>
<dbReference type="GO" id="GO:0006508">
    <property type="term" value="P:proteolysis"/>
    <property type="evidence" value="ECO:0007669"/>
    <property type="project" value="UniProtKB-KW"/>
</dbReference>
<evidence type="ECO:0000256" key="2">
    <source>
        <dbReference type="ARBA" id="ARBA00022438"/>
    </source>
</evidence>
<comment type="similarity">
    <text evidence="8">Belongs to the peptidase M28 family. M28E subfamily.</text>
</comment>
<dbReference type="SUPFAM" id="SSF53187">
    <property type="entry name" value="Zn-dependent exopeptidases"/>
    <property type="match status" value="1"/>
</dbReference>
<keyword evidence="12" id="KW-1185">Reference proteome</keyword>
<proteinExistence type="inferred from homology"/>
<protein>
    <recommendedName>
        <fullName evidence="9">Peptide hydrolase</fullName>
        <ecNumber evidence="9">3.4.-.-</ecNumber>
    </recommendedName>
</protein>
<dbReference type="Gene3D" id="3.40.630.10">
    <property type="entry name" value="Zn peptidases"/>
    <property type="match status" value="1"/>
</dbReference>
<keyword evidence="6 9" id="KW-0378">Hydrolase</keyword>
<dbReference type="CDD" id="cd03879">
    <property type="entry name" value="M28_AAP"/>
    <property type="match status" value="1"/>
</dbReference>
<dbReference type="PANTHER" id="PTHR12147">
    <property type="entry name" value="METALLOPEPTIDASE M28 FAMILY MEMBER"/>
    <property type="match status" value="1"/>
</dbReference>
<evidence type="ECO:0000313" key="11">
    <source>
        <dbReference type="EMBL" id="RKP12221.1"/>
    </source>
</evidence>
<evidence type="ECO:0000256" key="4">
    <source>
        <dbReference type="ARBA" id="ARBA00022723"/>
    </source>
</evidence>
<evidence type="ECO:0000259" key="10">
    <source>
        <dbReference type="Pfam" id="PF04389"/>
    </source>
</evidence>
<accession>A0A4P9Y2F0</accession>
<evidence type="ECO:0000256" key="1">
    <source>
        <dbReference type="ARBA" id="ARBA00001947"/>
    </source>
</evidence>
<dbReference type="OrthoDB" id="2214at2759"/>
<keyword evidence="5" id="KW-0732">Signal</keyword>
<organism evidence="11 12">
    <name type="scientific">Piptocephalis cylindrospora</name>
    <dbReference type="NCBI Taxonomy" id="1907219"/>
    <lineage>
        <taxon>Eukaryota</taxon>
        <taxon>Fungi</taxon>
        <taxon>Fungi incertae sedis</taxon>
        <taxon>Zoopagomycota</taxon>
        <taxon>Zoopagomycotina</taxon>
        <taxon>Zoopagomycetes</taxon>
        <taxon>Zoopagales</taxon>
        <taxon>Piptocephalidaceae</taxon>
        <taxon>Piptocephalis</taxon>
    </lineage>
</organism>
<evidence type="ECO:0000313" key="12">
    <source>
        <dbReference type="Proteomes" id="UP000267251"/>
    </source>
</evidence>
<dbReference type="InterPro" id="IPR007484">
    <property type="entry name" value="Peptidase_M28"/>
</dbReference>
<dbReference type="GO" id="GO:0008235">
    <property type="term" value="F:metalloexopeptidase activity"/>
    <property type="evidence" value="ECO:0007669"/>
    <property type="project" value="InterPro"/>
</dbReference>
<evidence type="ECO:0000256" key="8">
    <source>
        <dbReference type="ARBA" id="ARBA00043962"/>
    </source>
</evidence>
<evidence type="ECO:0000256" key="6">
    <source>
        <dbReference type="ARBA" id="ARBA00022801"/>
    </source>
</evidence>
<keyword evidence="2 11" id="KW-0031">Aminopeptidase</keyword>
<dbReference type="GO" id="GO:0004177">
    <property type="term" value="F:aminopeptidase activity"/>
    <property type="evidence" value="ECO:0007669"/>
    <property type="project" value="UniProtKB-KW"/>
</dbReference>